<accession>A0A1H2VZL5</accession>
<dbReference type="PANTHER" id="PTHR23026">
    <property type="entry name" value="NADPH NITROREDUCTASE"/>
    <property type="match status" value="1"/>
</dbReference>
<evidence type="ECO:0000313" key="2">
    <source>
        <dbReference type="EMBL" id="SDW73790.1"/>
    </source>
</evidence>
<name>A0A1H2VZL5_9PSEU</name>
<proteinExistence type="predicted"/>
<sequence>MATWSADEVEVLARAVTRAPSVHSTQPWELKLADRRAEIAERPEFALGHHDPDGRDRLISCGAALANLWLAVRALGWRARLETEAIPPWTGAVTALRREPPTAADLHLYSAIARRHSHRHAFASTRVAEDRLATVIATAGDGVRVRVVAEDELLAVAAILERAAKIIQGEAGFHAELAWREYAFVDREPGRAGAPWAGLVRVGSRIPDAVTLAARLENEVILVLCTENDRRADHVRTGLVMQRIWLSAVDNGLVASVLTQPLHVRETREDLAEKLALPVLPRLIMRLGHPAGPVRPRGDAPNAGQPIGVDHG</sequence>
<dbReference type="RefSeq" id="WP_143046995.1">
    <property type="nucleotide sequence ID" value="NZ_FNON01000001.1"/>
</dbReference>
<dbReference type="STRING" id="589385.SAMN05421504_1011378"/>
<dbReference type="PANTHER" id="PTHR23026:SF123">
    <property type="entry name" value="NAD(P)H NITROREDUCTASE RV3131-RELATED"/>
    <property type="match status" value="1"/>
</dbReference>
<dbReference type="AlphaFoldDB" id="A0A1H2VZL5"/>
<protein>
    <submittedName>
        <fullName evidence="2">Nitroreductase family protein</fullName>
    </submittedName>
</protein>
<dbReference type="Proteomes" id="UP000199515">
    <property type="component" value="Unassembled WGS sequence"/>
</dbReference>
<dbReference type="EMBL" id="FNON01000001">
    <property type="protein sequence ID" value="SDW73790.1"/>
    <property type="molecule type" value="Genomic_DNA"/>
</dbReference>
<dbReference type="OrthoDB" id="8156917at2"/>
<dbReference type="InterPro" id="IPR050627">
    <property type="entry name" value="Nitroreductase/BluB"/>
</dbReference>
<keyword evidence="3" id="KW-1185">Reference proteome</keyword>
<dbReference type="Gene3D" id="3.40.109.10">
    <property type="entry name" value="NADH Oxidase"/>
    <property type="match status" value="1"/>
</dbReference>
<evidence type="ECO:0000313" key="3">
    <source>
        <dbReference type="Proteomes" id="UP000199515"/>
    </source>
</evidence>
<dbReference type="SUPFAM" id="SSF55469">
    <property type="entry name" value="FMN-dependent nitroreductase-like"/>
    <property type="match status" value="2"/>
</dbReference>
<evidence type="ECO:0000256" key="1">
    <source>
        <dbReference type="SAM" id="MobiDB-lite"/>
    </source>
</evidence>
<dbReference type="InterPro" id="IPR000415">
    <property type="entry name" value="Nitroreductase-like"/>
</dbReference>
<dbReference type="GO" id="GO:0016491">
    <property type="term" value="F:oxidoreductase activity"/>
    <property type="evidence" value="ECO:0007669"/>
    <property type="project" value="InterPro"/>
</dbReference>
<reference evidence="2 3" key="1">
    <citation type="submission" date="2016-10" db="EMBL/GenBank/DDBJ databases">
        <authorList>
            <person name="de Groot N.N."/>
        </authorList>
    </citation>
    <scope>NUCLEOTIDE SEQUENCE [LARGE SCALE GENOMIC DNA]</scope>
    <source>
        <strain evidence="2 3">CPCC 202699</strain>
    </source>
</reference>
<organism evidence="2 3">
    <name type="scientific">Amycolatopsis xylanica</name>
    <dbReference type="NCBI Taxonomy" id="589385"/>
    <lineage>
        <taxon>Bacteria</taxon>
        <taxon>Bacillati</taxon>
        <taxon>Actinomycetota</taxon>
        <taxon>Actinomycetes</taxon>
        <taxon>Pseudonocardiales</taxon>
        <taxon>Pseudonocardiaceae</taxon>
        <taxon>Amycolatopsis</taxon>
    </lineage>
</organism>
<gene>
    <name evidence="2" type="ORF">SAMN05421504_1011378</name>
</gene>
<feature type="region of interest" description="Disordered" evidence="1">
    <location>
        <begin position="290"/>
        <end position="312"/>
    </location>
</feature>